<organism evidence="2 3">
    <name type="scientific">Allobacillus salarius</name>
    <dbReference type="NCBI Taxonomy" id="1955272"/>
    <lineage>
        <taxon>Bacteria</taxon>
        <taxon>Bacillati</taxon>
        <taxon>Bacillota</taxon>
        <taxon>Bacilli</taxon>
        <taxon>Bacillales</taxon>
        <taxon>Bacillaceae</taxon>
        <taxon>Allobacillus</taxon>
    </lineage>
</organism>
<sequence length="151" mass="17508">MTIVLCIVIFYINYKYYAGVIGMGFFSQLIGLSLFYSVYGLFKKEKSRRINFVNGGIITLIIIMFVIAIPDYTYKESRQIVASDYLGQKNTDTVDMPILDKKTVPTNSSSSWLLYDQLYYVGIKDDQQNQMLYYAVDPIQGRILKLDQPFW</sequence>
<dbReference type="OrthoDB" id="2989609at2"/>
<feature type="transmembrane region" description="Helical" evidence="1">
    <location>
        <begin position="16"/>
        <end position="39"/>
    </location>
</feature>
<dbReference type="RefSeq" id="WP_144089701.1">
    <property type="nucleotide sequence ID" value="NZ_VMHE01000045.1"/>
</dbReference>
<dbReference type="EMBL" id="VMHE01000045">
    <property type="protein sequence ID" value="TSJ59970.1"/>
    <property type="molecule type" value="Genomic_DNA"/>
</dbReference>
<feature type="transmembrane region" description="Helical" evidence="1">
    <location>
        <begin position="51"/>
        <end position="69"/>
    </location>
</feature>
<keyword evidence="1" id="KW-0472">Membrane</keyword>
<evidence type="ECO:0000313" key="3">
    <source>
        <dbReference type="Proteomes" id="UP000316425"/>
    </source>
</evidence>
<dbReference type="AlphaFoldDB" id="A0A556P6F6"/>
<evidence type="ECO:0000313" key="2">
    <source>
        <dbReference type="EMBL" id="TSJ59970.1"/>
    </source>
</evidence>
<name>A0A556P6F6_9BACI</name>
<reference evidence="2 3" key="1">
    <citation type="submission" date="2019-07" db="EMBL/GenBank/DDBJ databases">
        <title>Allobacillus sp. nov. SKP isolated from shrimp paste of Euphausiacea.</title>
        <authorList>
            <person name="Kanchanasin P."/>
            <person name="Tanasupawat S."/>
            <person name="Shi W."/>
            <person name="Wu L."/>
            <person name="Ma J."/>
        </authorList>
    </citation>
    <scope>NUCLEOTIDE SEQUENCE [LARGE SCALE GENOMIC DNA]</scope>
    <source>
        <strain evidence="2 3">SKP4-8</strain>
    </source>
</reference>
<gene>
    <name evidence="2" type="ORF">FPQ13_12725</name>
</gene>
<evidence type="ECO:0000256" key="1">
    <source>
        <dbReference type="SAM" id="Phobius"/>
    </source>
</evidence>
<keyword evidence="3" id="KW-1185">Reference proteome</keyword>
<proteinExistence type="predicted"/>
<keyword evidence="1" id="KW-0812">Transmembrane</keyword>
<comment type="caution">
    <text evidence="2">The sequence shown here is derived from an EMBL/GenBank/DDBJ whole genome shotgun (WGS) entry which is preliminary data.</text>
</comment>
<keyword evidence="1" id="KW-1133">Transmembrane helix</keyword>
<accession>A0A556P6F6</accession>
<dbReference type="Proteomes" id="UP000316425">
    <property type="component" value="Unassembled WGS sequence"/>
</dbReference>
<protein>
    <submittedName>
        <fullName evidence="2">Uncharacterized protein</fullName>
    </submittedName>
</protein>